<reference evidence="3" key="1">
    <citation type="journal article" date="2020" name="mSystems">
        <title>Genome- and Community-Level Interaction Insights into Carbon Utilization and Element Cycling Functions of Hydrothermarchaeota in Hydrothermal Sediment.</title>
        <authorList>
            <person name="Zhou Z."/>
            <person name="Liu Y."/>
            <person name="Xu W."/>
            <person name="Pan J."/>
            <person name="Luo Z.H."/>
            <person name="Li M."/>
        </authorList>
    </citation>
    <scope>NUCLEOTIDE SEQUENCE [LARGE SCALE GENOMIC DNA]</scope>
    <source>
        <strain evidence="3">SpSt-906</strain>
    </source>
</reference>
<evidence type="ECO:0000259" key="1">
    <source>
        <dbReference type="Pfam" id="PF01814"/>
    </source>
</evidence>
<name>A0A7C3Z2U5_UNCW3</name>
<evidence type="ECO:0000259" key="2">
    <source>
        <dbReference type="Pfam" id="PF04282"/>
    </source>
</evidence>
<proteinExistence type="predicted"/>
<protein>
    <submittedName>
        <fullName evidence="3">DUF438 domain-containing protein</fullName>
    </submittedName>
</protein>
<accession>A0A7C3Z2U5</accession>
<dbReference type="Pfam" id="PF01814">
    <property type="entry name" value="Hemerythrin"/>
    <property type="match status" value="1"/>
</dbReference>
<sequence>MDEIIRREKLKNLFRELHKGRDIAELKEKFALLLQEVSAEDIARVEEELIKEGISREKIQEVCSIHLALLKEKLAEKKEELPVEHPIGILLIEHKRMLEMAERLKDLVSGLEREEREKVWEEISHIAHHFQDSEKHYLREENVLFPYLERHGITEPPKIMWMEHDRIREAKKGFYKALAEKDKKRLKLVASEIFELLNSHFYKENNILFPTALKVIGEKEFREIKKGFAEIGYCCFTPVREEKEGVDEEREEVLPGVIKFETGEFNLEELSAVLNTLPFDITFVNQDDEVKYFNSTKERIFLRTKSVLGRKVQQCHPPKSIHIVEKILTAFKKGERDVAEFWIPLGDKLVHIRYFAVRDKDGKYLGTLEVTQNITEIKRIEGERRLLDWE</sequence>
<organism evidence="3">
    <name type="scientific">candidate division WOR-3 bacterium</name>
    <dbReference type="NCBI Taxonomy" id="2052148"/>
    <lineage>
        <taxon>Bacteria</taxon>
        <taxon>Bacteria division WOR-3</taxon>
    </lineage>
</organism>
<dbReference type="AlphaFoldDB" id="A0A7C3Z2U5"/>
<gene>
    <name evidence="3" type="ORF">ENX07_04230</name>
</gene>
<dbReference type="Gene3D" id="1.20.120.520">
    <property type="entry name" value="nmb1532 protein domain like"/>
    <property type="match status" value="1"/>
</dbReference>
<dbReference type="GO" id="GO:0005886">
    <property type="term" value="C:plasma membrane"/>
    <property type="evidence" value="ECO:0007669"/>
    <property type="project" value="TreeGrafter"/>
</dbReference>
<dbReference type="PANTHER" id="PTHR39966:SF3">
    <property type="entry name" value="DUF438 DOMAIN-CONTAINING PROTEIN"/>
    <property type="match status" value="1"/>
</dbReference>
<evidence type="ECO:0000313" key="3">
    <source>
        <dbReference type="EMBL" id="HGE99259.1"/>
    </source>
</evidence>
<feature type="domain" description="Hemerythrin-like" evidence="1">
    <location>
        <begin position="86"/>
        <end position="212"/>
    </location>
</feature>
<dbReference type="InterPro" id="IPR012312">
    <property type="entry name" value="Hemerythrin-like"/>
</dbReference>
<dbReference type="Pfam" id="PF04282">
    <property type="entry name" value="DUF438"/>
    <property type="match status" value="1"/>
</dbReference>
<dbReference type="EMBL" id="DTMQ01000027">
    <property type="protein sequence ID" value="HGE99259.1"/>
    <property type="molecule type" value="Genomic_DNA"/>
</dbReference>
<dbReference type="InterPro" id="IPR035965">
    <property type="entry name" value="PAS-like_dom_sf"/>
</dbReference>
<dbReference type="Gene3D" id="3.30.450.20">
    <property type="entry name" value="PAS domain"/>
    <property type="match status" value="1"/>
</dbReference>
<dbReference type="PANTHER" id="PTHR39966">
    <property type="entry name" value="BLL2471 PROTEIN-RELATED"/>
    <property type="match status" value="1"/>
</dbReference>
<comment type="caution">
    <text evidence="3">The sequence shown here is derived from an EMBL/GenBank/DDBJ whole genome shotgun (WGS) entry which is preliminary data.</text>
</comment>
<dbReference type="Pfam" id="PF13596">
    <property type="entry name" value="PAS_10"/>
    <property type="match status" value="1"/>
</dbReference>
<dbReference type="SUPFAM" id="SSF55785">
    <property type="entry name" value="PYP-like sensor domain (PAS domain)"/>
    <property type="match status" value="1"/>
</dbReference>
<dbReference type="InterPro" id="IPR007380">
    <property type="entry name" value="DUF438"/>
</dbReference>
<feature type="domain" description="DUF438" evidence="2">
    <location>
        <begin position="10"/>
        <end position="75"/>
    </location>
</feature>